<gene>
    <name evidence="1" type="ORF">GNI_091120</name>
</gene>
<proteinExistence type="predicted"/>
<dbReference type="AlphaFoldDB" id="A0A023B5D1"/>
<evidence type="ECO:0000313" key="2">
    <source>
        <dbReference type="Proteomes" id="UP000019763"/>
    </source>
</evidence>
<reference evidence="1" key="1">
    <citation type="submission" date="2013-12" db="EMBL/GenBank/DDBJ databases">
        <authorList>
            <person name="Omoto C.K."/>
            <person name="Sibley D."/>
            <person name="Venepally P."/>
            <person name="Hadjithomas M."/>
            <person name="Karamycheva S."/>
            <person name="Brunk B."/>
            <person name="Roos D."/>
            <person name="Caler E."/>
            <person name="Lorenzi H."/>
        </authorList>
    </citation>
    <scope>NUCLEOTIDE SEQUENCE</scope>
</reference>
<dbReference type="VEuPathDB" id="CryptoDB:GNI_091120"/>
<name>A0A023B5D1_GRENI</name>
<accession>A0A023B5D1</accession>
<dbReference type="GeneID" id="22913277"/>
<dbReference type="RefSeq" id="XP_011130863.1">
    <property type="nucleotide sequence ID" value="XM_011132561.1"/>
</dbReference>
<dbReference type="EMBL" id="AFNH02000680">
    <property type="protein sequence ID" value="EZG60079.1"/>
    <property type="molecule type" value="Genomic_DNA"/>
</dbReference>
<sequence>MSRSVRAIRSGESSSAKSAFLGALLIDAPQVIMEVWDANLGALENVFVVGMMSETVSVTPRGSAWARTHPELEWNPYSENDARLHANDVLVADAVTEAAANASEEMRERARRFCASLAQEEDLVGDFGITNNLGHPLKRITAVRQSHGSLFLRLQFF</sequence>
<keyword evidence="2" id="KW-1185">Reference proteome</keyword>
<comment type="caution">
    <text evidence="1">The sequence shown here is derived from an EMBL/GenBank/DDBJ whole genome shotgun (WGS) entry which is preliminary data.</text>
</comment>
<organism evidence="1 2">
    <name type="scientific">Gregarina niphandrodes</name>
    <name type="common">Septate eugregarine</name>
    <dbReference type="NCBI Taxonomy" id="110365"/>
    <lineage>
        <taxon>Eukaryota</taxon>
        <taxon>Sar</taxon>
        <taxon>Alveolata</taxon>
        <taxon>Apicomplexa</taxon>
        <taxon>Conoidasida</taxon>
        <taxon>Gregarinasina</taxon>
        <taxon>Eugregarinorida</taxon>
        <taxon>Gregarinidae</taxon>
        <taxon>Gregarina</taxon>
    </lineage>
</organism>
<dbReference type="Proteomes" id="UP000019763">
    <property type="component" value="Unassembled WGS sequence"/>
</dbReference>
<evidence type="ECO:0000313" key="1">
    <source>
        <dbReference type="EMBL" id="EZG60079.1"/>
    </source>
</evidence>
<protein>
    <submittedName>
        <fullName evidence="1">Uncharacterized protein</fullName>
    </submittedName>
</protein>